<dbReference type="Proteomes" id="UP001571980">
    <property type="component" value="Unassembled WGS sequence"/>
</dbReference>
<keyword evidence="3" id="KW-1185">Reference proteome</keyword>
<evidence type="ECO:0000313" key="2">
    <source>
        <dbReference type="EMBL" id="MFA4804134.1"/>
    </source>
</evidence>
<dbReference type="RefSeq" id="WP_372823533.1">
    <property type="nucleotide sequence ID" value="NZ_JARRID010000001.1"/>
</dbReference>
<evidence type="ECO:0000259" key="1">
    <source>
        <dbReference type="Pfam" id="PF19502"/>
    </source>
</evidence>
<dbReference type="Pfam" id="PF19502">
    <property type="entry name" value="DUF6036"/>
    <property type="match status" value="1"/>
</dbReference>
<protein>
    <submittedName>
        <fullName evidence="2">Nucleotidyltransferase</fullName>
    </submittedName>
</protein>
<sequence>MEELPQPLIKLLEVLERFGAKAYLIGARALIMYGVLSRTTKDVDIMITIEDIRVLRDELTKELRKKGFNVQWRAWGLLVRDKETGLEIDINTPMLILDEEFERRSKTIARNLYLPSLEDLIVTKLMSLERKDYEDIKEIFKIYRKIDFEYLCRRIVQANLKREFNRIAGRLKVRKC</sequence>
<dbReference type="Gene3D" id="3.30.460.40">
    <property type="match status" value="1"/>
</dbReference>
<dbReference type="SUPFAM" id="SSF81301">
    <property type="entry name" value="Nucleotidyltransferase"/>
    <property type="match status" value="1"/>
</dbReference>
<organism evidence="2 3">
    <name type="scientific">Pyrococcus kukulkanii</name>
    <dbReference type="NCBI Taxonomy" id="1609559"/>
    <lineage>
        <taxon>Archaea</taxon>
        <taxon>Methanobacteriati</taxon>
        <taxon>Methanobacteriota</taxon>
        <taxon>Thermococci</taxon>
        <taxon>Thermococcales</taxon>
        <taxon>Thermococcaceae</taxon>
        <taxon>Pyrococcus</taxon>
    </lineage>
</organism>
<comment type="caution">
    <text evidence="2">The sequence shown here is derived from an EMBL/GenBank/DDBJ whole genome shotgun (WGS) entry which is preliminary data.</text>
</comment>
<evidence type="ECO:0000313" key="3">
    <source>
        <dbReference type="Proteomes" id="UP001571980"/>
    </source>
</evidence>
<proteinExistence type="predicted"/>
<name>A0ABV4T500_9EURY</name>
<feature type="domain" description="DUF6036" evidence="1">
    <location>
        <begin position="23"/>
        <end position="158"/>
    </location>
</feature>
<dbReference type="EMBL" id="JARRIG010000003">
    <property type="protein sequence ID" value="MFA4804134.1"/>
    <property type="molecule type" value="Genomic_DNA"/>
</dbReference>
<accession>A0ABV4T500</accession>
<gene>
    <name evidence="2" type="ORF">P8X34_05185</name>
</gene>
<dbReference type="InterPro" id="IPR043519">
    <property type="entry name" value="NT_sf"/>
</dbReference>
<reference evidence="2 3" key="1">
    <citation type="submission" date="2023-03" db="EMBL/GenBank/DDBJ databases">
        <title>Speciation in Pyrococcus: adaptation to high temperature as a mechanism.</title>
        <authorList>
            <person name="Gu J."/>
        </authorList>
    </citation>
    <scope>NUCLEOTIDE SEQUENCE [LARGE SCALE GENOMIC DNA]</scope>
    <source>
        <strain evidence="2 3">LMOA34</strain>
    </source>
</reference>
<dbReference type="InterPro" id="IPR045792">
    <property type="entry name" value="DUF6036"/>
</dbReference>